<dbReference type="InterPro" id="IPR010130">
    <property type="entry name" value="T1SS_OMP_TolC"/>
</dbReference>
<evidence type="ECO:0000256" key="4">
    <source>
        <dbReference type="ARBA" id="ARBA00022452"/>
    </source>
</evidence>
<evidence type="ECO:0000256" key="3">
    <source>
        <dbReference type="ARBA" id="ARBA00022448"/>
    </source>
</evidence>
<evidence type="ECO:0000256" key="1">
    <source>
        <dbReference type="ARBA" id="ARBA00004442"/>
    </source>
</evidence>
<evidence type="ECO:0000256" key="5">
    <source>
        <dbReference type="ARBA" id="ARBA00022692"/>
    </source>
</evidence>
<feature type="coiled-coil region" evidence="8">
    <location>
        <begin position="314"/>
        <end position="341"/>
    </location>
</feature>
<sequence length="446" mass="48134">MLLAGPQAARGESLLDLYHAALAHDARWRSAVAGHQAGIEKLPQGYAALLPSVDLTGSSIHYDTDVQYSGTTSLTGGERSYATREYGVNINFPLYRKQNFAVYRQSVAQTSLADAQLAAAKADVMLRVTQGYFDLLLAQANVDLSEAEVAAYAAELDQANNRFAAGAAAITDVHEAKARLGLARAREIAAQSDLTIKRQAVRRLTGSVVGEIPGINPGFVPQPPEPNDVAQWVEMTVRQNAQVNAQREALGVAEWEVERARGAHHPTLDLIAGYTVSKSNSSVYTNAISDDQVARYGVQLQLPLFRGGGLGSKVQEASANKEKAREDLEDVRQESELQAHQAYLAAIGGISQIQALGEALVSAQSALESSRLGLRAGFRTQVDVLNAEQQLFNIKRELVRTRHDYLLNMLKLKATAGTLREEDLAGLSALLVYAREAPAGESLPRP</sequence>
<evidence type="ECO:0008006" key="11">
    <source>
        <dbReference type="Google" id="ProtNLM"/>
    </source>
</evidence>
<protein>
    <recommendedName>
        <fullName evidence="11">Channel protein TolC</fullName>
    </recommendedName>
</protein>
<keyword evidence="4" id="KW-1134">Transmembrane beta strand</keyword>
<dbReference type="GO" id="GO:0015562">
    <property type="term" value="F:efflux transmembrane transporter activity"/>
    <property type="evidence" value="ECO:0007669"/>
    <property type="project" value="InterPro"/>
</dbReference>
<dbReference type="PANTHER" id="PTHR30026:SF20">
    <property type="entry name" value="OUTER MEMBRANE PROTEIN TOLC"/>
    <property type="match status" value="1"/>
</dbReference>
<proteinExistence type="inferred from homology"/>
<evidence type="ECO:0000313" key="9">
    <source>
        <dbReference type="EMBL" id="OGI41310.1"/>
    </source>
</evidence>
<dbReference type="SUPFAM" id="SSF56954">
    <property type="entry name" value="Outer membrane efflux proteins (OEP)"/>
    <property type="match status" value="1"/>
</dbReference>
<dbReference type="GO" id="GO:1990281">
    <property type="term" value="C:efflux pump complex"/>
    <property type="evidence" value="ECO:0007669"/>
    <property type="project" value="TreeGrafter"/>
</dbReference>
<organism evidence="9 10">
    <name type="scientific">Candidatus Muproteobacteria bacterium RBG_16_62_13</name>
    <dbReference type="NCBI Taxonomy" id="1817756"/>
    <lineage>
        <taxon>Bacteria</taxon>
        <taxon>Pseudomonadati</taxon>
        <taxon>Pseudomonadota</taxon>
        <taxon>Candidatus Muproteobacteria</taxon>
    </lineage>
</organism>
<keyword evidence="7" id="KW-0998">Cell outer membrane</keyword>
<keyword evidence="8" id="KW-0175">Coiled coil</keyword>
<dbReference type="EMBL" id="MFSQ01000018">
    <property type="protein sequence ID" value="OGI41310.1"/>
    <property type="molecule type" value="Genomic_DNA"/>
</dbReference>
<reference evidence="9 10" key="1">
    <citation type="journal article" date="2016" name="Nat. Commun.">
        <title>Thousands of microbial genomes shed light on interconnected biogeochemical processes in an aquifer system.</title>
        <authorList>
            <person name="Anantharaman K."/>
            <person name="Brown C.T."/>
            <person name="Hug L.A."/>
            <person name="Sharon I."/>
            <person name="Castelle C.J."/>
            <person name="Probst A.J."/>
            <person name="Thomas B.C."/>
            <person name="Singh A."/>
            <person name="Wilkins M.J."/>
            <person name="Karaoz U."/>
            <person name="Brodie E.L."/>
            <person name="Williams K.H."/>
            <person name="Hubbard S.S."/>
            <person name="Banfield J.F."/>
        </authorList>
    </citation>
    <scope>NUCLEOTIDE SEQUENCE [LARGE SCALE GENOMIC DNA]</scope>
</reference>
<evidence type="ECO:0000313" key="10">
    <source>
        <dbReference type="Proteomes" id="UP000178379"/>
    </source>
</evidence>
<evidence type="ECO:0000256" key="6">
    <source>
        <dbReference type="ARBA" id="ARBA00023136"/>
    </source>
</evidence>
<dbReference type="Gene3D" id="1.20.1600.10">
    <property type="entry name" value="Outer membrane efflux proteins (OEP)"/>
    <property type="match status" value="1"/>
</dbReference>
<keyword evidence="5" id="KW-0812">Transmembrane</keyword>
<keyword evidence="6" id="KW-0472">Membrane</keyword>
<evidence type="ECO:0000256" key="2">
    <source>
        <dbReference type="ARBA" id="ARBA00007613"/>
    </source>
</evidence>
<accession>A0A1F6T861</accession>
<dbReference type="InterPro" id="IPR003423">
    <property type="entry name" value="OMP_efflux"/>
</dbReference>
<comment type="caution">
    <text evidence="9">The sequence shown here is derived from an EMBL/GenBank/DDBJ whole genome shotgun (WGS) entry which is preliminary data.</text>
</comment>
<dbReference type="InterPro" id="IPR051906">
    <property type="entry name" value="TolC-like"/>
</dbReference>
<evidence type="ECO:0000256" key="7">
    <source>
        <dbReference type="ARBA" id="ARBA00023237"/>
    </source>
</evidence>
<comment type="similarity">
    <text evidence="2">Belongs to the outer membrane factor (OMF) (TC 1.B.17) family.</text>
</comment>
<gene>
    <name evidence="9" type="ORF">A2140_02785</name>
</gene>
<dbReference type="STRING" id="1817756.A2140_02785"/>
<keyword evidence="3" id="KW-0813">Transport</keyword>
<dbReference type="NCBIfam" id="TIGR01844">
    <property type="entry name" value="type_I_sec_TolC"/>
    <property type="match status" value="1"/>
</dbReference>
<dbReference type="PANTHER" id="PTHR30026">
    <property type="entry name" value="OUTER MEMBRANE PROTEIN TOLC"/>
    <property type="match status" value="1"/>
</dbReference>
<evidence type="ECO:0000256" key="8">
    <source>
        <dbReference type="SAM" id="Coils"/>
    </source>
</evidence>
<name>A0A1F6T861_9PROT</name>
<dbReference type="GO" id="GO:0009279">
    <property type="term" value="C:cell outer membrane"/>
    <property type="evidence" value="ECO:0007669"/>
    <property type="project" value="UniProtKB-SubCell"/>
</dbReference>
<dbReference type="Proteomes" id="UP000178379">
    <property type="component" value="Unassembled WGS sequence"/>
</dbReference>
<comment type="subcellular location">
    <subcellularLocation>
        <location evidence="1">Cell outer membrane</location>
    </subcellularLocation>
</comment>
<dbReference type="GO" id="GO:0015288">
    <property type="term" value="F:porin activity"/>
    <property type="evidence" value="ECO:0007669"/>
    <property type="project" value="TreeGrafter"/>
</dbReference>
<dbReference type="Pfam" id="PF02321">
    <property type="entry name" value="OEP"/>
    <property type="match status" value="2"/>
</dbReference>
<dbReference type="AlphaFoldDB" id="A0A1F6T861"/>